<protein>
    <submittedName>
        <fullName evidence="1">Uncharacterized protein</fullName>
    </submittedName>
</protein>
<evidence type="ECO:0000313" key="1">
    <source>
        <dbReference type="EMBL" id="HJD32326.1"/>
    </source>
</evidence>
<gene>
    <name evidence="1" type="ORF">H9912_10355</name>
</gene>
<organism evidence="1 2">
    <name type="scientific">Candidatus Eisenbergiella stercorigallinarum</name>
    <dbReference type="NCBI Taxonomy" id="2838557"/>
    <lineage>
        <taxon>Bacteria</taxon>
        <taxon>Bacillati</taxon>
        <taxon>Bacillota</taxon>
        <taxon>Clostridia</taxon>
        <taxon>Lachnospirales</taxon>
        <taxon>Lachnospiraceae</taxon>
        <taxon>Eisenbergiella</taxon>
    </lineage>
</organism>
<dbReference type="AlphaFoldDB" id="A0A9D2R3U3"/>
<comment type="caution">
    <text evidence="1">The sequence shown here is derived from an EMBL/GenBank/DDBJ whole genome shotgun (WGS) entry which is preliminary data.</text>
</comment>
<name>A0A9D2R3U3_9FIRM</name>
<dbReference type="Proteomes" id="UP000823851">
    <property type="component" value="Unassembled WGS sequence"/>
</dbReference>
<accession>A0A9D2R3U3</accession>
<evidence type="ECO:0000313" key="2">
    <source>
        <dbReference type="Proteomes" id="UP000823851"/>
    </source>
</evidence>
<reference evidence="1" key="1">
    <citation type="journal article" date="2021" name="PeerJ">
        <title>Extensive microbial diversity within the chicken gut microbiome revealed by metagenomics and culture.</title>
        <authorList>
            <person name="Gilroy R."/>
            <person name="Ravi A."/>
            <person name="Getino M."/>
            <person name="Pursley I."/>
            <person name="Horton D.L."/>
            <person name="Alikhan N.F."/>
            <person name="Baker D."/>
            <person name="Gharbi K."/>
            <person name="Hall N."/>
            <person name="Watson M."/>
            <person name="Adriaenssens E.M."/>
            <person name="Foster-Nyarko E."/>
            <person name="Jarju S."/>
            <person name="Secka A."/>
            <person name="Antonio M."/>
            <person name="Oren A."/>
            <person name="Chaudhuri R.R."/>
            <person name="La Ragione R."/>
            <person name="Hildebrand F."/>
            <person name="Pallen M.J."/>
        </authorList>
    </citation>
    <scope>NUCLEOTIDE SEQUENCE</scope>
    <source>
        <strain evidence="1">ChiHjej8B7-25341</strain>
    </source>
</reference>
<dbReference type="EMBL" id="DWUW01000294">
    <property type="protein sequence ID" value="HJD32326.1"/>
    <property type="molecule type" value="Genomic_DNA"/>
</dbReference>
<proteinExistence type="predicted"/>
<sequence length="145" mass="15520">MSAYLSVTVHNAFGPGVSSTATGLKNMFETKYYVYLYIDQEEPVKLRAERQPHRIAVEPGAHTVIITRKPLGKTSLTDVVNTVTGGVIGGAVLGGVGAALGAHLGEKAVKEDGLKNANVLEFHEGEVIACEVKADFRGMPKVQWK</sequence>
<reference evidence="1" key="2">
    <citation type="submission" date="2021-04" db="EMBL/GenBank/DDBJ databases">
        <authorList>
            <person name="Gilroy R."/>
        </authorList>
    </citation>
    <scope>NUCLEOTIDE SEQUENCE</scope>
    <source>
        <strain evidence="1">ChiHjej8B7-25341</strain>
    </source>
</reference>